<dbReference type="Proteomes" id="UP000539599">
    <property type="component" value="Unassembled WGS sequence"/>
</dbReference>
<evidence type="ECO:0000256" key="4">
    <source>
        <dbReference type="ARBA" id="ARBA00022679"/>
    </source>
</evidence>
<keyword evidence="3" id="KW-0597">Phosphoprotein</keyword>
<evidence type="ECO:0000256" key="3">
    <source>
        <dbReference type="ARBA" id="ARBA00022553"/>
    </source>
</evidence>
<feature type="domain" description="RING-type" evidence="11">
    <location>
        <begin position="617"/>
        <end position="658"/>
    </location>
</feature>
<evidence type="ECO:0000313" key="13">
    <source>
        <dbReference type="Proteomes" id="UP000539599"/>
    </source>
</evidence>
<evidence type="ECO:0000256" key="5">
    <source>
        <dbReference type="ARBA" id="ARBA00022723"/>
    </source>
</evidence>
<sequence>MGQEAGKPAQPKPRGRYRTSRRSGRRCTFFGFRPSLNRQDREERQHNEDGRRLEFEDVQNENSLCMPSAEVSSGLLDEPLLENTGTGEPICQSVPSQTFEANMSPFPSFSYGLEGNQISGNLMNPYEICEDLEGYACGGHDLIGQNGISFVNINSYEPDSNDEEENDAQETFSLAREDDSFFQETVGNMFSEREKGTESFPDLESQLSTLSLSVSRERCEGAGAMPLMRYFSTDSELACPNNKAFKPSAEDQAIPKSNLSGANCEIQETKNSVDVGIGTPVAIADVLNVNDGTTDQQNPPELVVRPKIRKQTTAKPMEREKFLSSDDEEGSCSWRRTGISAVQQGRVECALRNSKEMRFSMFTDSRYYKGYKKNTEIDLRKKAAAEEQEDSTFWNEFRGHSRYFSVILKDEDSSECSDGEWSTAVPAYFTAIEKDQFSSDESWDTVPGEEEYEPEVQSSSDSSSDDSDSSDDSEEQTSLEEGEVPWLQQEEETESSSDEENYPVIDFLYAGFFLLDGNNNLEDDSSVGEDLEMEWRLVDEVGEDLELAEAIPYMNPQMLTFMTLEGHLQQAMEIALAYLETLGLDVEQAHPPATQETIDGLPQVIITDDHDGQGQCCTICCSEFVKDEIVTELPCHHLFHKTCVTLWLQKSGTCPVCRYVLAPVLTEEAAASVSLLSDHDSGSSV</sequence>
<name>A0A7L2H6A2_SAGSE</name>
<keyword evidence="4" id="KW-0808">Transferase</keyword>
<evidence type="ECO:0000256" key="10">
    <source>
        <dbReference type="SAM" id="MobiDB-lite"/>
    </source>
</evidence>
<accession>A0A7L2H6A2</accession>
<keyword evidence="12" id="KW-0436">Ligase</keyword>
<dbReference type="Pfam" id="PF13639">
    <property type="entry name" value="zf-RING_2"/>
    <property type="match status" value="1"/>
</dbReference>
<organism evidence="12 13">
    <name type="scientific">Sagittarius serpentarius</name>
    <name type="common">Secretary bird</name>
    <dbReference type="NCBI Taxonomy" id="56258"/>
    <lineage>
        <taxon>Eukaryota</taxon>
        <taxon>Metazoa</taxon>
        <taxon>Chordata</taxon>
        <taxon>Craniata</taxon>
        <taxon>Vertebrata</taxon>
        <taxon>Euteleostomi</taxon>
        <taxon>Archelosauria</taxon>
        <taxon>Archosauria</taxon>
        <taxon>Dinosauria</taxon>
        <taxon>Saurischia</taxon>
        <taxon>Theropoda</taxon>
        <taxon>Coelurosauria</taxon>
        <taxon>Aves</taxon>
        <taxon>Neognathae</taxon>
        <taxon>Neoaves</taxon>
        <taxon>Telluraves</taxon>
        <taxon>Accipitrimorphae</taxon>
        <taxon>Accipitriformes</taxon>
        <taxon>Sagittariidae</taxon>
        <taxon>Sagittarius</taxon>
    </lineage>
</organism>
<evidence type="ECO:0000256" key="6">
    <source>
        <dbReference type="ARBA" id="ARBA00022771"/>
    </source>
</evidence>
<dbReference type="PANTHER" id="PTHR15710">
    <property type="entry name" value="E3 UBIQUITIN-PROTEIN LIGASE PRAJA"/>
    <property type="match status" value="1"/>
</dbReference>
<evidence type="ECO:0000256" key="9">
    <source>
        <dbReference type="PROSITE-ProRule" id="PRU00175"/>
    </source>
</evidence>
<comment type="catalytic activity">
    <reaction evidence="1">
        <text>S-ubiquitinyl-[E2 ubiquitin-conjugating enzyme]-L-cysteine + [acceptor protein]-L-lysine = [E2 ubiquitin-conjugating enzyme]-L-cysteine + N(6)-ubiquitinyl-[acceptor protein]-L-lysine.</text>
        <dbReference type="EC" id="2.3.2.27"/>
    </reaction>
</comment>
<feature type="non-terminal residue" evidence="12">
    <location>
        <position position="685"/>
    </location>
</feature>
<evidence type="ECO:0000256" key="1">
    <source>
        <dbReference type="ARBA" id="ARBA00000900"/>
    </source>
</evidence>
<protein>
    <recommendedName>
        <fullName evidence="2">RING-type E3 ubiquitin transferase</fullName>
        <ecNumber evidence="2">2.3.2.27</ecNumber>
    </recommendedName>
</protein>
<dbReference type="InterPro" id="IPR013083">
    <property type="entry name" value="Znf_RING/FYVE/PHD"/>
</dbReference>
<dbReference type="GO" id="GO:0005737">
    <property type="term" value="C:cytoplasm"/>
    <property type="evidence" value="ECO:0007669"/>
    <property type="project" value="TreeGrafter"/>
</dbReference>
<evidence type="ECO:0000313" key="12">
    <source>
        <dbReference type="EMBL" id="NXQ93844.1"/>
    </source>
</evidence>
<evidence type="ECO:0000256" key="8">
    <source>
        <dbReference type="ARBA" id="ARBA00022833"/>
    </source>
</evidence>
<proteinExistence type="predicted"/>
<dbReference type="EMBL" id="VWYJ01002703">
    <property type="protein sequence ID" value="NXQ93844.1"/>
    <property type="molecule type" value="Genomic_DNA"/>
</dbReference>
<dbReference type="SMART" id="SM00184">
    <property type="entry name" value="RING"/>
    <property type="match status" value="1"/>
</dbReference>
<feature type="compositionally biased region" description="Acidic residues" evidence="10">
    <location>
        <begin position="463"/>
        <end position="501"/>
    </location>
</feature>
<dbReference type="GO" id="GO:0016874">
    <property type="term" value="F:ligase activity"/>
    <property type="evidence" value="ECO:0007669"/>
    <property type="project" value="UniProtKB-KW"/>
</dbReference>
<feature type="compositionally biased region" description="Acidic residues" evidence="10">
    <location>
        <begin position="441"/>
        <end position="454"/>
    </location>
</feature>
<dbReference type="PANTHER" id="PTHR15710:SF243">
    <property type="entry name" value="E3 UBIQUITIN-PROTEIN LIGASE PRAJA-2 ISOFORM X1"/>
    <property type="match status" value="1"/>
</dbReference>
<keyword evidence="7" id="KW-0833">Ubl conjugation pathway</keyword>
<dbReference type="EC" id="2.3.2.27" evidence="2"/>
<gene>
    <name evidence="12" type="primary">Pja2</name>
    <name evidence="12" type="ORF">SAGSER_R07877</name>
</gene>
<feature type="region of interest" description="Disordered" evidence="10">
    <location>
        <begin position="439"/>
        <end position="501"/>
    </location>
</feature>
<keyword evidence="5" id="KW-0479">Metal-binding</keyword>
<dbReference type="SUPFAM" id="SSF57850">
    <property type="entry name" value="RING/U-box"/>
    <property type="match status" value="1"/>
</dbReference>
<dbReference type="AlphaFoldDB" id="A0A7L2H6A2"/>
<feature type="region of interest" description="Disordered" evidence="10">
    <location>
        <begin position="1"/>
        <end position="60"/>
    </location>
</feature>
<evidence type="ECO:0000256" key="7">
    <source>
        <dbReference type="ARBA" id="ARBA00022786"/>
    </source>
</evidence>
<dbReference type="GO" id="GO:0016567">
    <property type="term" value="P:protein ubiquitination"/>
    <property type="evidence" value="ECO:0007669"/>
    <property type="project" value="TreeGrafter"/>
</dbReference>
<comment type="caution">
    <text evidence="12">The sequence shown here is derived from an EMBL/GenBank/DDBJ whole genome shotgun (WGS) entry which is preliminary data.</text>
</comment>
<keyword evidence="6 9" id="KW-0863">Zinc-finger</keyword>
<feature type="compositionally biased region" description="Basic residues" evidence="10">
    <location>
        <begin position="13"/>
        <end position="25"/>
    </location>
</feature>
<dbReference type="FunFam" id="3.30.40.10:FF:000152">
    <property type="entry name" value="E3 ubiquitin-protein ligase Praja-1 isoform X1"/>
    <property type="match status" value="1"/>
</dbReference>
<keyword evidence="13" id="KW-1185">Reference proteome</keyword>
<dbReference type="Gene3D" id="3.30.40.10">
    <property type="entry name" value="Zinc/RING finger domain, C3HC4 (zinc finger)"/>
    <property type="match status" value="1"/>
</dbReference>
<dbReference type="GO" id="GO:0061630">
    <property type="term" value="F:ubiquitin protein ligase activity"/>
    <property type="evidence" value="ECO:0007669"/>
    <property type="project" value="UniProtKB-EC"/>
</dbReference>
<dbReference type="PROSITE" id="PS50089">
    <property type="entry name" value="ZF_RING_2"/>
    <property type="match status" value="1"/>
</dbReference>
<evidence type="ECO:0000259" key="11">
    <source>
        <dbReference type="PROSITE" id="PS50089"/>
    </source>
</evidence>
<evidence type="ECO:0000256" key="2">
    <source>
        <dbReference type="ARBA" id="ARBA00012483"/>
    </source>
</evidence>
<dbReference type="InterPro" id="IPR001841">
    <property type="entry name" value="Znf_RING"/>
</dbReference>
<dbReference type="GO" id="GO:0008270">
    <property type="term" value="F:zinc ion binding"/>
    <property type="evidence" value="ECO:0007669"/>
    <property type="project" value="UniProtKB-KW"/>
</dbReference>
<reference evidence="12 13" key="1">
    <citation type="submission" date="2019-09" db="EMBL/GenBank/DDBJ databases">
        <title>Bird 10,000 Genomes (B10K) Project - Family phase.</title>
        <authorList>
            <person name="Zhang G."/>
        </authorList>
    </citation>
    <scope>NUCLEOTIDE SEQUENCE [LARGE SCALE GENOMIC DNA]</scope>
    <source>
        <strain evidence="12">B10K-DU-011-38</strain>
        <tissue evidence="12">Muscle</tissue>
    </source>
</reference>
<keyword evidence="8" id="KW-0862">Zinc</keyword>
<feature type="non-terminal residue" evidence="12">
    <location>
        <position position="1"/>
    </location>
</feature>
<dbReference type="CDD" id="cd16465">
    <property type="entry name" value="RING-H2_PJA1_2"/>
    <property type="match status" value="1"/>
</dbReference>
<feature type="compositionally biased region" description="Basic and acidic residues" evidence="10">
    <location>
        <begin position="38"/>
        <end position="55"/>
    </location>
</feature>